<feature type="domain" description="FAD-binding PCMH-type" evidence="5">
    <location>
        <begin position="128"/>
        <end position="301"/>
    </location>
</feature>
<dbReference type="OrthoDB" id="2151789at2759"/>
<evidence type="ECO:0000259" key="5">
    <source>
        <dbReference type="PROSITE" id="PS51387"/>
    </source>
</evidence>
<gene>
    <name evidence="6" type="ORF">BB8028_0006g03860</name>
</gene>
<dbReference type="SUPFAM" id="SSF56176">
    <property type="entry name" value="FAD-binding/transporter-associated domain-like"/>
    <property type="match status" value="1"/>
</dbReference>
<evidence type="ECO:0000256" key="2">
    <source>
        <dbReference type="ARBA" id="ARBA00022630"/>
    </source>
</evidence>
<dbReference type="InterPro" id="IPR016169">
    <property type="entry name" value="FAD-bd_PCMH_sub2"/>
</dbReference>
<dbReference type="EMBL" id="JRHA01000006">
    <property type="protein sequence ID" value="PQK16065.1"/>
    <property type="molecule type" value="Genomic_DNA"/>
</dbReference>
<dbReference type="PANTHER" id="PTHR42973:SF53">
    <property type="entry name" value="FAD-BINDING PCMH-TYPE DOMAIN-CONTAINING PROTEIN-RELATED"/>
    <property type="match status" value="1"/>
</dbReference>
<protein>
    <recommendedName>
        <fullName evidence="5">FAD-binding PCMH-type domain-containing protein</fullName>
    </recommendedName>
</protein>
<organism evidence="6 7">
    <name type="scientific">Beauveria bassiana</name>
    <name type="common">White muscardine disease fungus</name>
    <name type="synonym">Tritirachium shiotae</name>
    <dbReference type="NCBI Taxonomy" id="176275"/>
    <lineage>
        <taxon>Eukaryota</taxon>
        <taxon>Fungi</taxon>
        <taxon>Dikarya</taxon>
        <taxon>Ascomycota</taxon>
        <taxon>Pezizomycotina</taxon>
        <taxon>Sordariomycetes</taxon>
        <taxon>Hypocreomycetidae</taxon>
        <taxon>Hypocreales</taxon>
        <taxon>Cordycipitaceae</taxon>
        <taxon>Beauveria</taxon>
    </lineage>
</organism>
<comment type="caution">
    <text evidence="6">The sequence shown here is derived from an EMBL/GenBank/DDBJ whole genome shotgun (WGS) entry which is preliminary data.</text>
</comment>
<comment type="similarity">
    <text evidence="1">Belongs to the oxygen-dependent FAD-linked oxidoreductase family.</text>
</comment>
<dbReference type="GO" id="GO:0016491">
    <property type="term" value="F:oxidoreductase activity"/>
    <property type="evidence" value="ECO:0007669"/>
    <property type="project" value="UniProtKB-KW"/>
</dbReference>
<dbReference type="PROSITE" id="PS51387">
    <property type="entry name" value="FAD_PCMH"/>
    <property type="match status" value="1"/>
</dbReference>
<evidence type="ECO:0000256" key="3">
    <source>
        <dbReference type="ARBA" id="ARBA00022827"/>
    </source>
</evidence>
<reference evidence="6 7" key="1">
    <citation type="submission" date="2016-07" db="EMBL/GenBank/DDBJ databases">
        <title>Comparative genomics of the entomopathogenic fungus Beauveria bassiana.</title>
        <authorList>
            <person name="Valero Jimenez C.A."/>
            <person name="Zwaan B.J."/>
            <person name="Van Kan J.A."/>
            <person name="Takken W."/>
            <person name="Debets A.J."/>
            <person name="Schoustra S.E."/>
            <person name="Koenraadt C.J."/>
        </authorList>
    </citation>
    <scope>NUCLEOTIDE SEQUENCE [LARGE SCALE GENOMIC DNA]</scope>
    <source>
        <strain evidence="6 7">ARSEF 8028</strain>
    </source>
</reference>
<dbReference type="InterPro" id="IPR006094">
    <property type="entry name" value="Oxid_FAD_bind_N"/>
</dbReference>
<evidence type="ECO:0000256" key="4">
    <source>
        <dbReference type="ARBA" id="ARBA00023002"/>
    </source>
</evidence>
<dbReference type="Proteomes" id="UP000237441">
    <property type="component" value="Unassembled WGS sequence"/>
</dbReference>
<accession>A0A2S7YIS6</accession>
<keyword evidence="2" id="KW-0285">Flavoprotein</keyword>
<proteinExistence type="inferred from homology"/>
<sequence length="569" mass="61858">MAAKRMNFPRLLRPSGDEVTLLWSGLGDSRRLKIPARQTGYKTSVSSIDPACPAAESLSQHFPNPQSCLSRFIMKISVAFVVMVAVGASATQGRRCCNDLAAQDSLRNKVFMPGSTVYDAQLKSYYSANAAQHAWCMVLPESTADVQAIARTINRRQCPFGIRAGGHSTWKGSNGVKNGVTVDLSHMNTTTYDEEKGIASTQPGARWGTVYEALNPHNVSVVGARTSVVGVGGFTTGAGYSFHSNAHGFSCDNVANWEIVLANGTVVNANAKEHADLWKAQKGGSGNLGFVTRIDHIAISGNQLWGGFTQYNLDKRDAVFDAYLNFVDKTEDSSPDQTILALLWDNKNGFTLRSILTNANGQANRPAFKEYMSIPNIGSTVTSGPKKDIIPQFTGPTPLGQYANWFTATAKHSFKSLAAIDELHHALVPKLQAAAPNATFSTLISLQPLTPAMVRHAATRGGNVLGLEAVVADGPKLNWLFSITVDTEAHQRALLPIARSFVYTVNKKQRDMGTYEPWIYLNYAWRDEQPFPHYGAENTALLAAVSAAYDPAGVFQKLRKTGFKLHPHH</sequence>
<dbReference type="Gene3D" id="3.30.465.10">
    <property type="match status" value="1"/>
</dbReference>
<dbReference type="PANTHER" id="PTHR42973">
    <property type="entry name" value="BINDING OXIDOREDUCTASE, PUTATIVE (AFU_ORTHOLOGUE AFUA_1G17690)-RELATED"/>
    <property type="match status" value="1"/>
</dbReference>
<evidence type="ECO:0000256" key="1">
    <source>
        <dbReference type="ARBA" id="ARBA00005466"/>
    </source>
</evidence>
<keyword evidence="3" id="KW-0274">FAD</keyword>
<evidence type="ECO:0000313" key="7">
    <source>
        <dbReference type="Proteomes" id="UP000237441"/>
    </source>
</evidence>
<name>A0A2S7YIS6_BEABA</name>
<dbReference type="InterPro" id="IPR036318">
    <property type="entry name" value="FAD-bd_PCMH-like_sf"/>
</dbReference>
<keyword evidence="4" id="KW-0560">Oxidoreductase</keyword>
<dbReference type="AlphaFoldDB" id="A0A2S7YIS6"/>
<dbReference type="GO" id="GO:0071949">
    <property type="term" value="F:FAD binding"/>
    <property type="evidence" value="ECO:0007669"/>
    <property type="project" value="InterPro"/>
</dbReference>
<dbReference type="InterPro" id="IPR016166">
    <property type="entry name" value="FAD-bd_PCMH"/>
</dbReference>
<dbReference type="Pfam" id="PF01565">
    <property type="entry name" value="FAD_binding_4"/>
    <property type="match status" value="1"/>
</dbReference>
<evidence type="ECO:0000313" key="6">
    <source>
        <dbReference type="EMBL" id="PQK16065.1"/>
    </source>
</evidence>
<dbReference type="InterPro" id="IPR050416">
    <property type="entry name" value="FAD-linked_Oxidoreductase"/>
</dbReference>